<dbReference type="Pfam" id="PF13825">
    <property type="entry name" value="Paramyxo_P_V_N"/>
    <property type="match status" value="1"/>
</dbReference>
<dbReference type="CDD" id="cd21031">
    <property type="entry name" value="MEV_P-protein-C_like"/>
    <property type="match status" value="1"/>
</dbReference>
<feature type="compositionally biased region" description="Acidic residues" evidence="7">
    <location>
        <begin position="143"/>
        <end position="157"/>
    </location>
</feature>
<dbReference type="GO" id="GO:0019079">
    <property type="term" value="P:viral genome replication"/>
    <property type="evidence" value="ECO:0007669"/>
    <property type="project" value="InterPro"/>
</dbReference>
<feature type="compositionally biased region" description="Polar residues" evidence="7">
    <location>
        <begin position="58"/>
        <end position="68"/>
    </location>
</feature>
<comment type="function">
    <text evidence="6">Essential cofactor of the RNA polymerase L that plays a central role in the transcription and replication by forming the polymerase complex with RNA polymerase L and recruiting L to the genomic N-RNA template for RNA synthesis. Also plays a central role in the encapsidation of nascent RNA chains by forming the encapsidation complex with the nucleocapsid protein N (N-P complex). Acts as a chaperone for newly synthesized free N protein, so-called N0, allowing encapsidation of nascent RNA chains during replication. The nucleoprotein protein N prevents excessive phosphorylation of P, which leads to down-regulation of viral transcription/ replication. Participates, together with N, in the formation of viral factories (viroplasms), which are large inclusions in the host cytoplasm where replication takes place.</text>
</comment>
<gene>
    <name evidence="9" type="primary">P</name>
</gene>
<keyword evidence="4" id="KW-0597">Phosphoprotein</keyword>
<evidence type="ECO:0000256" key="7">
    <source>
        <dbReference type="SAM" id="MobiDB-lite"/>
    </source>
</evidence>
<dbReference type="InterPro" id="IPR016075">
    <property type="entry name" value="RNA_pol_Pprot-P_XD_paramyxovir"/>
</dbReference>
<sequence>MAEEQAYHVNKGLECIKSLKASPPDLSTIQDALESWREGFNPSGRATPNHDTSEGDHQNINQSCSSAIGSDKVDMSPEGNLGFREITCDDNEAGLGGVQDKRSDSQVQRYYVYNHGGEEIEGLEDADSLVVQANPPIANTFDGGEDGSDNSDVDSGPDDPGRDPLYDRGPAAGNDVSRSTDVEKLEGDDIQEVLNSQKSKGGRFQGGKILRVPEIPDVKNSRPSAQSIKKGTDGSSVLSGMVTECSSISGATQAVLESRWESSERNASVGSVPKSVRSAKTIQGLTQESGTIASLTQPKENDSEYEYEDDLFTEMQDIRASIAKIHDDNKTLLSKLDSLLLLKGEIDTIKKQISKQNISISTIEGHLSSIMIAIPGFGKDIKDPTSEVELNPDLRPIISRDSGRALAEVLKKPAVDRSQKSGIKVNSGSKGQLLKDLQLKPVDKQASSAIGFVPSDHESSRSVIRSIIKSSKLNIDHKDYLLDLLNDVKGSKDLKEFHKMLTAILAKQP</sequence>
<feature type="region of interest" description="Disordered" evidence="7">
    <location>
        <begin position="135"/>
        <end position="187"/>
    </location>
</feature>
<evidence type="ECO:0000259" key="8">
    <source>
        <dbReference type="Pfam" id="PF13825"/>
    </source>
</evidence>
<dbReference type="EMBL" id="KM212177">
    <property type="protein sequence ID" value="AIK19899.1"/>
    <property type="molecule type" value="Viral_cRNA"/>
</dbReference>
<feature type="region of interest" description="Disordered" evidence="7">
    <location>
        <begin position="36"/>
        <end position="85"/>
    </location>
</feature>
<dbReference type="GO" id="GO:0003723">
    <property type="term" value="F:RNA binding"/>
    <property type="evidence" value="ECO:0007669"/>
    <property type="project" value="InterPro"/>
</dbReference>
<evidence type="ECO:0000256" key="3">
    <source>
        <dbReference type="ARBA" id="ARBA00022495"/>
    </source>
</evidence>
<dbReference type="GO" id="GO:0006351">
    <property type="term" value="P:DNA-templated transcription"/>
    <property type="evidence" value="ECO:0007669"/>
    <property type="project" value="InterPro"/>
</dbReference>
<dbReference type="Gene3D" id="1.20.5.110">
    <property type="match status" value="1"/>
</dbReference>
<protein>
    <recommendedName>
        <fullName evidence="2">Phosphoprotein</fullName>
    </recommendedName>
</protein>
<keyword evidence="5" id="KW-0693">Viral RNA replication</keyword>
<comment type="similarity">
    <text evidence="1">Belongs to the morbillivirus P protein family.</text>
</comment>
<evidence type="ECO:0000256" key="5">
    <source>
        <dbReference type="ARBA" id="ARBA00022953"/>
    </source>
</evidence>
<evidence type="ECO:0000313" key="9">
    <source>
        <dbReference type="EMBL" id="AIK19899.1"/>
    </source>
</evidence>
<feature type="compositionally biased region" description="Basic and acidic residues" evidence="7">
    <location>
        <begin position="178"/>
        <end position="187"/>
    </location>
</feature>
<dbReference type="Gene3D" id="1.10.8.10">
    <property type="entry name" value="DNA helicase RuvA subunit, C-terminal domain"/>
    <property type="match status" value="1"/>
</dbReference>
<evidence type="ECO:0000313" key="10">
    <source>
        <dbReference type="Proteomes" id="UP000105415"/>
    </source>
</evidence>
<keyword evidence="3" id="KW-0691">RNA editing</keyword>
<proteinExistence type="inferred from homology"/>
<evidence type="ECO:0000256" key="6">
    <source>
        <dbReference type="ARBA" id="ARBA00060014"/>
    </source>
</evidence>
<dbReference type="Pfam" id="PF03210">
    <property type="entry name" value="Paramyx_P_V_C"/>
    <property type="match status" value="1"/>
</dbReference>
<dbReference type="Proteomes" id="UP000105415">
    <property type="component" value="Genome"/>
</dbReference>
<dbReference type="InterPro" id="IPR028243">
    <property type="entry name" value="Paramyxo_P/V_N"/>
</dbReference>
<dbReference type="GO" id="GO:0003968">
    <property type="term" value="F:RNA-directed RNA polymerase activity"/>
    <property type="evidence" value="ECO:0007669"/>
    <property type="project" value="InterPro"/>
</dbReference>
<dbReference type="SUPFAM" id="SSF101089">
    <property type="entry name" value="Phosphoprotein XD domain"/>
    <property type="match status" value="1"/>
</dbReference>
<evidence type="ECO:0000256" key="4">
    <source>
        <dbReference type="ARBA" id="ARBA00022553"/>
    </source>
</evidence>
<dbReference type="InterPro" id="IPR004897">
    <property type="entry name" value="P/V_Pprotein_paramyxoviral"/>
</dbReference>
<evidence type="ECO:0000256" key="2">
    <source>
        <dbReference type="ARBA" id="ARBA00020572"/>
    </source>
</evidence>
<reference evidence="9 10" key="1">
    <citation type="submission" date="2014-07" db="EMBL/GenBank/DDBJ databases">
        <title>Complete Genome Sequence of a Field Strain of Peste des Petits Ruminants Virus Isolated during 2010-2014 Epidemics in Senegal.</title>
        <authorList>
            <person name="Salami H."/>
            <person name="Croville G."/>
            <person name="Kwiatek O."/>
            <person name="Mariette J."/>
            <person name="Klopp C."/>
            <person name="Valiere S."/>
            <person name="Guerin J.-L."/>
            <person name="Lo M."/>
            <person name="Thiongane Y."/>
            <person name="Albina E."/>
            <person name="Libeau G."/>
        </authorList>
    </citation>
    <scope>NUCLEOTIDE SEQUENCE [LARGE SCALE GENOMIC DNA]</scope>
    <source>
        <strain evidence="9">SnDk11I13</strain>
    </source>
</reference>
<feature type="domain" description="Paramyxovirus structural protein P/V N-terminal" evidence="8">
    <location>
        <begin position="4"/>
        <end position="312"/>
    </location>
</feature>
<organism evidence="9 10">
    <name type="scientific">Morbillivirus caprinae</name>
    <dbReference type="NCBI Taxonomy" id="3052343"/>
    <lineage>
        <taxon>Viruses</taxon>
        <taxon>Riboviria</taxon>
        <taxon>Orthornavirae</taxon>
        <taxon>Negarnaviricota</taxon>
        <taxon>Haploviricotina</taxon>
        <taxon>Monjiviricetes</taxon>
        <taxon>Mononegavirales</taxon>
        <taxon>Paramyxoviridae</taxon>
        <taxon>Orthoparamyxovirinae</taxon>
        <taxon>Morbillivirus</taxon>
    </lineage>
</organism>
<accession>A0A076V8D2</accession>
<feature type="compositionally biased region" description="Polar residues" evidence="7">
    <location>
        <begin position="279"/>
        <end position="298"/>
    </location>
</feature>
<name>A0A076V8D2_9MONO</name>
<evidence type="ECO:0000256" key="1">
    <source>
        <dbReference type="ARBA" id="ARBA00008617"/>
    </source>
</evidence>
<feature type="region of interest" description="Disordered" evidence="7">
    <location>
        <begin position="279"/>
        <end position="300"/>
    </location>
</feature>